<comment type="caution">
    <text evidence="2">The sequence shown here is derived from an EMBL/GenBank/DDBJ whole genome shotgun (WGS) entry which is preliminary data.</text>
</comment>
<dbReference type="GO" id="GO:0004672">
    <property type="term" value="F:protein kinase activity"/>
    <property type="evidence" value="ECO:0007669"/>
    <property type="project" value="InterPro"/>
</dbReference>
<sequence length="330" mass="37036">MALVNKFSHMKGATGTVRCVNGKQTLFARLADKTPVLEIPLPGCTRVEAIAILVNAMGLSLVDYDGGYHSDILNLMSQIGTSSTFKLGRRYKPLYVKCLNFDNEHQYRHCTYSAIVKCCGLLKFDKEGSSLLVMESCKALQPSNVTMHAVLSLMGRLSVMHKDGIVHEDVSPDNLMLSKNGDVVLVDPAVISGANVKQRNLLYVNVFDDDVRLKPLGERMSLDVQLTLMSLLQVRYRDVLDNFIYHNGQLLDSKPDYISEYDYYCDDWRVFTDFKSCDDFLTSQFAAKTRNMLCNDVYLNSSSISEDDDTDEDTSAPLNSRDQSILLDES</sequence>
<accession>A0A2V0R9S5</accession>
<feature type="region of interest" description="Disordered" evidence="1">
    <location>
        <begin position="305"/>
        <end position="330"/>
    </location>
</feature>
<protein>
    <submittedName>
        <fullName evidence="2">VP8</fullName>
    </submittedName>
</protein>
<feature type="compositionally biased region" description="Acidic residues" evidence="1">
    <location>
        <begin position="305"/>
        <end position="314"/>
    </location>
</feature>
<dbReference type="SUPFAM" id="SSF56112">
    <property type="entry name" value="Protein kinase-like (PK-like)"/>
    <property type="match status" value="1"/>
</dbReference>
<evidence type="ECO:0000256" key="1">
    <source>
        <dbReference type="SAM" id="MobiDB-lite"/>
    </source>
</evidence>
<dbReference type="EMBL" id="BDQA01000475">
    <property type="protein sequence ID" value="GBH21951.1"/>
    <property type="molecule type" value="Genomic_RNA"/>
</dbReference>
<name>A0A2V0R9S5_9ZZZZ</name>
<evidence type="ECO:0000313" key="2">
    <source>
        <dbReference type="EMBL" id="GBH21951.1"/>
    </source>
</evidence>
<organism evidence="2">
    <name type="scientific">viral metagenome</name>
    <dbReference type="NCBI Taxonomy" id="1070528"/>
    <lineage>
        <taxon>unclassified sequences</taxon>
        <taxon>metagenomes</taxon>
        <taxon>organismal metagenomes</taxon>
    </lineage>
</organism>
<dbReference type="InterPro" id="IPR008266">
    <property type="entry name" value="Tyr_kinase_AS"/>
</dbReference>
<dbReference type="AlphaFoldDB" id="A0A2V0R9S5"/>
<dbReference type="InterPro" id="IPR009973">
    <property type="entry name" value="Seadorna_VP7"/>
</dbReference>
<dbReference type="InterPro" id="IPR011009">
    <property type="entry name" value="Kinase-like_dom_sf"/>
</dbReference>
<dbReference type="PROSITE" id="PS00109">
    <property type="entry name" value="PROTEIN_KINASE_TYR"/>
    <property type="match status" value="1"/>
</dbReference>
<reference evidence="2" key="1">
    <citation type="submission" date="2017-04" db="EMBL/GenBank/DDBJ databases">
        <title>Unveiling RNA virosphere associated with marine microorganisms.</title>
        <authorList>
            <person name="Urayama S."/>
            <person name="Takaki Y."/>
            <person name="Nishi S."/>
            <person name="Yoshida Y."/>
            <person name="Deguchi S."/>
            <person name="Takai K."/>
            <person name="Nunoura T."/>
        </authorList>
    </citation>
    <scope>NUCLEOTIDE SEQUENCE</scope>
</reference>
<dbReference type="Gene3D" id="1.10.510.10">
    <property type="entry name" value="Transferase(Phosphotransferase) domain 1"/>
    <property type="match status" value="1"/>
</dbReference>
<dbReference type="Pfam" id="PF07387">
    <property type="entry name" value="Seadorna_VP7"/>
    <property type="match status" value="1"/>
</dbReference>
<proteinExistence type="predicted"/>